<dbReference type="Proteomes" id="UP000188320">
    <property type="component" value="Unassembled WGS sequence"/>
</dbReference>
<dbReference type="InterPro" id="IPR037191">
    <property type="entry name" value="VPS9_dom_sf"/>
</dbReference>
<feature type="region of interest" description="Disordered" evidence="1">
    <location>
        <begin position="375"/>
        <end position="404"/>
    </location>
</feature>
<feature type="region of interest" description="Disordered" evidence="1">
    <location>
        <begin position="735"/>
        <end position="764"/>
    </location>
</feature>
<dbReference type="SUPFAM" id="SSF109993">
    <property type="entry name" value="VPS9 domain"/>
    <property type="match status" value="1"/>
</dbReference>
<keyword evidence="4" id="KW-1185">Reference proteome</keyword>
<comment type="caution">
    <text evidence="3">The sequence shown here is derived from an EMBL/GenBank/DDBJ whole genome shotgun (WGS) entry which is preliminary data.</text>
</comment>
<accession>A0A1R1PJ37</accession>
<protein>
    <recommendedName>
        <fullName evidence="2">VPS9 domain-containing protein</fullName>
    </recommendedName>
</protein>
<feature type="region of interest" description="Disordered" evidence="1">
    <location>
        <begin position="1"/>
        <end position="40"/>
    </location>
</feature>
<dbReference type="EMBL" id="LSSK01001026">
    <property type="protein sequence ID" value="OMH80967.1"/>
    <property type="molecule type" value="Genomic_DNA"/>
</dbReference>
<evidence type="ECO:0000259" key="2">
    <source>
        <dbReference type="PROSITE" id="PS51205"/>
    </source>
</evidence>
<evidence type="ECO:0000313" key="4">
    <source>
        <dbReference type="Proteomes" id="UP000188320"/>
    </source>
</evidence>
<dbReference type="InterPro" id="IPR003123">
    <property type="entry name" value="VPS9"/>
</dbReference>
<dbReference type="Pfam" id="PF02204">
    <property type="entry name" value="VPS9"/>
    <property type="match status" value="1"/>
</dbReference>
<proteinExistence type="predicted"/>
<feature type="compositionally biased region" description="Low complexity" evidence="1">
    <location>
        <begin position="751"/>
        <end position="761"/>
    </location>
</feature>
<reference evidence="4" key="1">
    <citation type="submission" date="2017-01" db="EMBL/GenBank/DDBJ databases">
        <authorList>
            <person name="Wang Y."/>
            <person name="White M."/>
            <person name="Kvist S."/>
            <person name="Moncalvo J.-M."/>
        </authorList>
    </citation>
    <scope>NUCLEOTIDE SEQUENCE [LARGE SCALE GENOMIC DNA]</scope>
    <source>
        <strain evidence="4">COL-18-3</strain>
    </source>
</reference>
<dbReference type="AlphaFoldDB" id="A0A1R1PJ37"/>
<feature type="compositionally biased region" description="Basic and acidic residues" evidence="1">
    <location>
        <begin position="10"/>
        <end position="19"/>
    </location>
</feature>
<sequence length="927" mass="102422">MIEPKQVGQGDKRVEKREDDGEDEKSEARESMDSSGMPPIVELELDNSDQSLEVFSAFLNASTDSIDPSKDIYSGVYSDMDKGIECEKNDAESRKLRGLIRMLLEQGSLVLMFPLGLQSLKNKSNDTQKEEIMNNTFIVINDKGIPISKQIVGEGNSTSDKAGCGSVVEVKGVDIVGLSGVYGVLDDSMLKIGGRLTTSIPDLLLEICDNDKDGNGGEDAQFMNDALKMLFSHLEFGNGNIEYATRNISESRITCEWKSKEGEGAEREQENNKVINVTVVSLVTENIEASRIPINEFDVHKVELLRRIFEASTVFSDGHDINNKDTKKRDVYRRRTRECGVDFLQNVSQLAKFIVEVNKYSRVVSEFQVKDKQNGHVNSVDGVDGGRNSRNRNEAISDGSGNNSGGGGGILGSWFKAPFASKQAVSSSPTSDARSSIIKRTSSVLQDGSTRGMTPLVQDCGYQVLDVKRINVVINNKSSSDFYKIVGEKYQELMESIYKGIRSNEHWVNENRKEDDETNDEMRDNETCIFGIMEEIEEYVMLQVERSVMSSGIEVLQQEILEKIASNGEIYKEIDTEQENTDEMAAVVKKWNRIERIFNKFDSDLLLEGDIKGKKKTQKSRNGIRISSIVEIVRELANIRIQTDATEKTEEIMEDGSAVNKEYEGAVDADMLLSLLIQTIRQTERPSKLFCSAIYLETFRYKRLLTSFENYCLTSVLASINYILIQYYDKQQNQQQGGQNAGTAKGVAGINDSGGSNSNTNTGGGNVMSTLGLSKGLDLFSGVAGSGIKAAANVYGAVIDWPSSASALRLSQASKSKLNTSTNNDTNTRNKDSTNSCGGVIGGEAGIGDKRIQEMLKTQQKLKQKLKKNSNVSNANGDAEIGSDGKLNLPINKKYVELDNANELKIGEVEELLQAYKQLAEYITRML</sequence>
<dbReference type="PROSITE" id="PS51205">
    <property type="entry name" value="VPS9"/>
    <property type="match status" value="1"/>
</dbReference>
<dbReference type="OrthoDB" id="10264848at2759"/>
<name>A0A1R1PJ37_ZANCU</name>
<dbReference type="Gene3D" id="1.20.1050.80">
    <property type="entry name" value="VPS9 domain"/>
    <property type="match status" value="1"/>
</dbReference>
<organism evidence="3 4">
    <name type="scientific">Zancudomyces culisetae</name>
    <name type="common">Gut fungus</name>
    <name type="synonym">Smittium culisetae</name>
    <dbReference type="NCBI Taxonomy" id="1213189"/>
    <lineage>
        <taxon>Eukaryota</taxon>
        <taxon>Fungi</taxon>
        <taxon>Fungi incertae sedis</taxon>
        <taxon>Zoopagomycota</taxon>
        <taxon>Kickxellomycotina</taxon>
        <taxon>Harpellomycetes</taxon>
        <taxon>Harpellales</taxon>
        <taxon>Legeriomycetaceae</taxon>
        <taxon>Zancudomyces</taxon>
    </lineage>
</organism>
<feature type="region of interest" description="Disordered" evidence="1">
    <location>
        <begin position="817"/>
        <end position="836"/>
    </location>
</feature>
<evidence type="ECO:0000313" key="3">
    <source>
        <dbReference type="EMBL" id="OMH80967.1"/>
    </source>
</evidence>
<evidence type="ECO:0000256" key="1">
    <source>
        <dbReference type="SAM" id="MobiDB-lite"/>
    </source>
</evidence>
<feature type="domain" description="VPS9" evidence="2">
    <location>
        <begin position="601"/>
        <end position="732"/>
    </location>
</feature>
<gene>
    <name evidence="3" type="ORF">AX774_g5591</name>
</gene>